<proteinExistence type="predicted"/>
<sequence>MKRISLLLLFVLTSFLAPAQILTDPAAQQTVAKALDHIYNYEFAEAAPYIRQIQTKYPQSPIVPVLRALTLQWQYLPISESRTVTNQYVQQVNLAIQGVEKMIEKNENDPEAIFLGLTAHGYMSMKHNFDNETMKAVSESRKAYVYMKQGFELLDKNIEFYFSTGLYNFYVERYPLDHPAVKPFMFFFKDGNMALGLKQMEVSAKRALFTRPEANLYLAHIYVKHETNFPKAVENLQFLVERYPKNPIFMLRYVEALLLAGRYEAGQEALQKLKKMQHRLLPAAIYTFDGMLAERVAKNDSAASVAYQAALKQPVNIAYTTEEHGLAYCGLARIAARANNHAQAKAYYKKALDIAEYKFVIREAKGYK</sequence>
<reference evidence="2 3" key="1">
    <citation type="submission" date="2021-03" db="EMBL/GenBank/DDBJ databases">
        <title>Fibrella sp. HMF5405 genome sequencing and assembly.</title>
        <authorList>
            <person name="Kang H."/>
            <person name="Kim H."/>
            <person name="Bae S."/>
            <person name="Joh K."/>
        </authorList>
    </citation>
    <scope>NUCLEOTIDE SEQUENCE [LARGE SCALE GENOMIC DNA]</scope>
    <source>
        <strain evidence="2 3">HMF5405</strain>
    </source>
</reference>
<evidence type="ECO:0000313" key="2">
    <source>
        <dbReference type="EMBL" id="MBO0948149.1"/>
    </source>
</evidence>
<keyword evidence="3" id="KW-1185">Reference proteome</keyword>
<dbReference type="Gene3D" id="1.25.40.10">
    <property type="entry name" value="Tetratricopeptide repeat domain"/>
    <property type="match status" value="1"/>
</dbReference>
<keyword evidence="1" id="KW-0732">Signal</keyword>
<dbReference type="SUPFAM" id="SSF48452">
    <property type="entry name" value="TPR-like"/>
    <property type="match status" value="1"/>
</dbReference>
<gene>
    <name evidence="2" type="ORF">J2I46_06115</name>
</gene>
<name>A0ABS3JFT9_9BACT</name>
<feature type="signal peptide" evidence="1">
    <location>
        <begin position="1"/>
        <end position="19"/>
    </location>
</feature>
<dbReference type="Proteomes" id="UP000664628">
    <property type="component" value="Unassembled WGS sequence"/>
</dbReference>
<protein>
    <recommendedName>
        <fullName evidence="4">Tetratricopeptide repeat protein</fullName>
    </recommendedName>
</protein>
<accession>A0ABS3JFT9</accession>
<dbReference type="EMBL" id="JAFMYW010000001">
    <property type="protein sequence ID" value="MBO0948149.1"/>
    <property type="molecule type" value="Genomic_DNA"/>
</dbReference>
<comment type="caution">
    <text evidence="2">The sequence shown here is derived from an EMBL/GenBank/DDBJ whole genome shotgun (WGS) entry which is preliminary data.</text>
</comment>
<evidence type="ECO:0008006" key="4">
    <source>
        <dbReference type="Google" id="ProtNLM"/>
    </source>
</evidence>
<dbReference type="Pfam" id="PF13432">
    <property type="entry name" value="TPR_16"/>
    <property type="match status" value="1"/>
</dbReference>
<evidence type="ECO:0000256" key="1">
    <source>
        <dbReference type="SAM" id="SignalP"/>
    </source>
</evidence>
<dbReference type="InterPro" id="IPR011990">
    <property type="entry name" value="TPR-like_helical_dom_sf"/>
</dbReference>
<organism evidence="2 3">
    <name type="scientific">Fibrella forsythiae</name>
    <dbReference type="NCBI Taxonomy" id="2817061"/>
    <lineage>
        <taxon>Bacteria</taxon>
        <taxon>Pseudomonadati</taxon>
        <taxon>Bacteroidota</taxon>
        <taxon>Cytophagia</taxon>
        <taxon>Cytophagales</taxon>
        <taxon>Spirosomataceae</taxon>
        <taxon>Fibrella</taxon>
    </lineage>
</organism>
<evidence type="ECO:0000313" key="3">
    <source>
        <dbReference type="Proteomes" id="UP000664628"/>
    </source>
</evidence>
<feature type="chain" id="PRO_5045127533" description="Tetratricopeptide repeat protein" evidence="1">
    <location>
        <begin position="20"/>
        <end position="368"/>
    </location>
</feature>
<dbReference type="RefSeq" id="WP_207328062.1">
    <property type="nucleotide sequence ID" value="NZ_JAFMYW010000001.1"/>
</dbReference>